<dbReference type="GO" id="GO:0016740">
    <property type="term" value="F:transferase activity"/>
    <property type="evidence" value="ECO:0007669"/>
    <property type="project" value="UniProtKB-KW"/>
</dbReference>
<dbReference type="EMBL" id="JACICD010000001">
    <property type="protein sequence ID" value="MBB3769651.1"/>
    <property type="molecule type" value="Genomic_DNA"/>
</dbReference>
<evidence type="ECO:0000259" key="2">
    <source>
        <dbReference type="Pfam" id="PF00535"/>
    </source>
</evidence>
<proteinExistence type="predicted"/>
<dbReference type="Gene3D" id="3.90.550.10">
    <property type="entry name" value="Spore Coat Polysaccharide Biosynthesis Protein SpsA, Chain A"/>
    <property type="match status" value="1"/>
</dbReference>
<sequence>MPDAVSLSRGISPRIAVIIPCYNEELTVGTTVSGFRRALPDATVYVCDNNSSDRTADLAREAGAEVMSELRQGKGHAMRRMFADVDADLYVLVDGDATYDPDAAPAMLERVIAENLDFLNGARIAEAQAAYRAGHRFGNWALTSLVQFIFGRQFSDMLSGYKIFSRRFVKSFPAMSHGFEIETELTVHALGLRMPCAEVPTVYIERPAGSFSKLKTYRDGARILRLIANLVRNERPMLFFGVAAAVLGVAAFVLSIPLFYTYVETGLVPRLPTAIAVVGLSIVAVLSLFCGLVLDMSTTSRHEMKRLAYLAIPPVRPLAPGRGGSRRDGEDA</sequence>
<dbReference type="CDD" id="cd04179">
    <property type="entry name" value="DPM_DPG-synthase_like"/>
    <property type="match status" value="1"/>
</dbReference>
<dbReference type="InterPro" id="IPR029044">
    <property type="entry name" value="Nucleotide-diphossugar_trans"/>
</dbReference>
<keyword evidence="1" id="KW-1133">Transmembrane helix</keyword>
<accession>A0A839Z419</accession>
<keyword evidence="3" id="KW-0808">Transferase</keyword>
<organism evidence="3 4">
    <name type="scientific">Ancylobacter tetraedralis</name>
    <dbReference type="NCBI Taxonomy" id="217068"/>
    <lineage>
        <taxon>Bacteria</taxon>
        <taxon>Pseudomonadati</taxon>
        <taxon>Pseudomonadota</taxon>
        <taxon>Alphaproteobacteria</taxon>
        <taxon>Hyphomicrobiales</taxon>
        <taxon>Xanthobacteraceae</taxon>
        <taxon>Ancylobacter</taxon>
    </lineage>
</organism>
<evidence type="ECO:0000313" key="3">
    <source>
        <dbReference type="EMBL" id="MBB3769651.1"/>
    </source>
</evidence>
<protein>
    <submittedName>
        <fullName evidence="3">Glycosyltransferase involved in cell wall biosynthesis</fullName>
    </submittedName>
</protein>
<dbReference type="Proteomes" id="UP000533469">
    <property type="component" value="Unassembled WGS sequence"/>
</dbReference>
<keyword evidence="1" id="KW-0472">Membrane</keyword>
<feature type="transmembrane region" description="Helical" evidence="1">
    <location>
        <begin position="274"/>
        <end position="296"/>
    </location>
</feature>
<feature type="transmembrane region" description="Helical" evidence="1">
    <location>
        <begin position="238"/>
        <end position="262"/>
    </location>
</feature>
<reference evidence="3 4" key="1">
    <citation type="submission" date="2020-08" db="EMBL/GenBank/DDBJ databases">
        <title>Genomic Encyclopedia of Type Strains, Phase IV (KMG-IV): sequencing the most valuable type-strain genomes for metagenomic binning, comparative biology and taxonomic classification.</title>
        <authorList>
            <person name="Goeker M."/>
        </authorList>
    </citation>
    <scope>NUCLEOTIDE SEQUENCE [LARGE SCALE GENOMIC DNA]</scope>
    <source>
        <strain evidence="3 4">DSM 5895</strain>
    </source>
</reference>
<evidence type="ECO:0000256" key="1">
    <source>
        <dbReference type="SAM" id="Phobius"/>
    </source>
</evidence>
<name>A0A839Z419_9HYPH</name>
<dbReference type="InterPro" id="IPR050256">
    <property type="entry name" value="Glycosyltransferase_2"/>
</dbReference>
<feature type="domain" description="Glycosyltransferase 2-like" evidence="2">
    <location>
        <begin position="17"/>
        <end position="169"/>
    </location>
</feature>
<dbReference type="PANTHER" id="PTHR48090">
    <property type="entry name" value="UNDECAPRENYL-PHOSPHATE 4-DEOXY-4-FORMAMIDO-L-ARABINOSE TRANSFERASE-RELATED"/>
    <property type="match status" value="1"/>
</dbReference>
<gene>
    <name evidence="3" type="ORF">FHS55_000237</name>
</gene>
<dbReference type="AlphaFoldDB" id="A0A839Z419"/>
<comment type="caution">
    <text evidence="3">The sequence shown here is derived from an EMBL/GenBank/DDBJ whole genome shotgun (WGS) entry which is preliminary data.</text>
</comment>
<dbReference type="PANTHER" id="PTHR48090:SF7">
    <property type="entry name" value="RFBJ PROTEIN"/>
    <property type="match status" value="1"/>
</dbReference>
<dbReference type="InterPro" id="IPR001173">
    <property type="entry name" value="Glyco_trans_2-like"/>
</dbReference>
<dbReference type="RefSeq" id="WP_343055933.1">
    <property type="nucleotide sequence ID" value="NZ_JACICD010000001.1"/>
</dbReference>
<keyword evidence="1" id="KW-0812">Transmembrane</keyword>
<evidence type="ECO:0000313" key="4">
    <source>
        <dbReference type="Proteomes" id="UP000533469"/>
    </source>
</evidence>
<dbReference type="Pfam" id="PF00535">
    <property type="entry name" value="Glycos_transf_2"/>
    <property type="match status" value="1"/>
</dbReference>
<keyword evidence="4" id="KW-1185">Reference proteome</keyword>
<dbReference type="SUPFAM" id="SSF53448">
    <property type="entry name" value="Nucleotide-diphospho-sugar transferases"/>
    <property type="match status" value="1"/>
</dbReference>